<protein>
    <submittedName>
        <fullName evidence="7">Regulatory protein SWI4</fullName>
    </submittedName>
</protein>
<feature type="coiled-coil region" evidence="4">
    <location>
        <begin position="796"/>
        <end position="856"/>
    </location>
</feature>
<accession>A0ABX6F1Q7</accession>
<dbReference type="SMART" id="SM01252">
    <property type="entry name" value="KilA-N"/>
    <property type="match status" value="1"/>
</dbReference>
<evidence type="ECO:0000313" key="7">
    <source>
        <dbReference type="EMBL" id="QGN17952.1"/>
    </source>
</evidence>
<dbReference type="InterPro" id="IPR003163">
    <property type="entry name" value="Tscrpt_reg_HTH_APSES-type"/>
</dbReference>
<dbReference type="PROSITE" id="PS51299">
    <property type="entry name" value="HTH_APSES"/>
    <property type="match status" value="1"/>
</dbReference>
<reference evidence="7 8" key="2">
    <citation type="submission" date="2019-11" db="EMBL/GenBank/DDBJ databases">
        <authorList>
            <person name="Lu H."/>
        </authorList>
    </citation>
    <scope>NUCLEOTIDE SEQUENCE [LARGE SCALE GENOMIC DNA]</scope>
    <source>
        <strain evidence="7 8">FIM1</strain>
    </source>
</reference>
<dbReference type="InterPro" id="IPR036770">
    <property type="entry name" value="Ankyrin_rpt-contain_sf"/>
</dbReference>
<evidence type="ECO:0000256" key="3">
    <source>
        <dbReference type="PROSITE-ProRule" id="PRU00023"/>
    </source>
</evidence>
<organism evidence="7 8">
    <name type="scientific">Kluyveromyces marxianus</name>
    <name type="common">Yeast</name>
    <name type="synonym">Candida kefyr</name>
    <dbReference type="NCBI Taxonomy" id="4911"/>
    <lineage>
        <taxon>Eukaryota</taxon>
        <taxon>Fungi</taxon>
        <taxon>Dikarya</taxon>
        <taxon>Ascomycota</taxon>
        <taxon>Saccharomycotina</taxon>
        <taxon>Saccharomycetes</taxon>
        <taxon>Saccharomycetales</taxon>
        <taxon>Saccharomycetaceae</taxon>
        <taxon>Kluyveromyces</taxon>
    </lineage>
</organism>
<dbReference type="Pfam" id="PF04383">
    <property type="entry name" value="KilA-N"/>
    <property type="match status" value="1"/>
</dbReference>
<feature type="compositionally biased region" description="Polar residues" evidence="5">
    <location>
        <begin position="292"/>
        <end position="303"/>
    </location>
</feature>
<proteinExistence type="predicted"/>
<dbReference type="Gene3D" id="1.25.40.20">
    <property type="entry name" value="Ankyrin repeat-containing domain"/>
    <property type="match status" value="1"/>
</dbReference>
<keyword evidence="4" id="KW-0175">Coiled coil</keyword>
<dbReference type="Pfam" id="PF00023">
    <property type="entry name" value="Ank"/>
    <property type="match status" value="2"/>
</dbReference>
<name>A0ABX6F1Q7_KLUMA</name>
<feature type="repeat" description="ANK" evidence="3">
    <location>
        <begin position="598"/>
        <end position="630"/>
    </location>
</feature>
<evidence type="ECO:0000313" key="8">
    <source>
        <dbReference type="Proteomes" id="UP000422736"/>
    </source>
</evidence>
<feature type="domain" description="HTH APSES-type" evidence="6">
    <location>
        <begin position="106"/>
        <end position="216"/>
    </location>
</feature>
<dbReference type="Proteomes" id="UP000422736">
    <property type="component" value="Chromosome 8"/>
</dbReference>
<feature type="region of interest" description="Disordered" evidence="5">
    <location>
        <begin position="724"/>
        <end position="778"/>
    </location>
</feature>
<evidence type="ECO:0000256" key="1">
    <source>
        <dbReference type="ARBA" id="ARBA00022737"/>
    </source>
</evidence>
<reference evidence="7 8" key="1">
    <citation type="submission" date="2016-03" db="EMBL/GenBank/DDBJ databases">
        <title>How can Kluyveromyces marxianus grow so fast - potential evolutionary course in Saccharomyces Complex revealed by comparative genomics.</title>
        <authorList>
            <person name="Mo W."/>
            <person name="Lu W."/>
            <person name="Yang X."/>
            <person name="Qi J."/>
            <person name="Lv H."/>
        </authorList>
    </citation>
    <scope>NUCLEOTIDE SEQUENCE [LARGE SCALE GENOMIC DNA]</scope>
    <source>
        <strain evidence="7 8">FIM1</strain>
    </source>
</reference>
<dbReference type="InterPro" id="IPR002110">
    <property type="entry name" value="Ankyrin_rpt"/>
</dbReference>
<dbReference type="PANTHER" id="PTHR43828:SF7">
    <property type="entry name" value="REGULATORY PROTEIN SWI4"/>
    <property type="match status" value="1"/>
</dbReference>
<dbReference type="SUPFAM" id="SSF54616">
    <property type="entry name" value="DNA-binding domain of Mlu1-box binding protein MBP1"/>
    <property type="match status" value="1"/>
</dbReference>
<dbReference type="PANTHER" id="PTHR43828">
    <property type="entry name" value="ASPARAGINASE"/>
    <property type="match status" value="1"/>
</dbReference>
<evidence type="ECO:0000259" key="6">
    <source>
        <dbReference type="PROSITE" id="PS51299"/>
    </source>
</evidence>
<keyword evidence="1" id="KW-0677">Repeat</keyword>
<feature type="compositionally biased region" description="Basic residues" evidence="5">
    <location>
        <begin position="241"/>
        <end position="261"/>
    </location>
</feature>
<gene>
    <name evidence="7" type="primary">SWI4</name>
    <name evidence="7" type="ORF">FIM1_5161</name>
</gene>
<dbReference type="PROSITE" id="PS50297">
    <property type="entry name" value="ANK_REP_REGION"/>
    <property type="match status" value="2"/>
</dbReference>
<dbReference type="InterPro" id="IPR018004">
    <property type="entry name" value="KilA/APSES_HTH"/>
</dbReference>
<feature type="repeat" description="ANK" evidence="3">
    <location>
        <begin position="477"/>
        <end position="509"/>
    </location>
</feature>
<dbReference type="InterPro" id="IPR036887">
    <property type="entry name" value="HTH_APSES_sf"/>
</dbReference>
<dbReference type="PROSITE" id="PS50088">
    <property type="entry name" value="ANK_REPEAT"/>
    <property type="match status" value="2"/>
</dbReference>
<dbReference type="EMBL" id="CP015060">
    <property type="protein sequence ID" value="QGN17952.1"/>
    <property type="molecule type" value="Genomic_DNA"/>
</dbReference>
<feature type="compositionally biased region" description="Low complexity" evidence="5">
    <location>
        <begin position="277"/>
        <end position="290"/>
    </location>
</feature>
<dbReference type="SUPFAM" id="SSF48403">
    <property type="entry name" value="Ankyrin repeat"/>
    <property type="match status" value="1"/>
</dbReference>
<dbReference type="SMART" id="SM00248">
    <property type="entry name" value="ANK"/>
    <property type="match status" value="2"/>
</dbReference>
<feature type="region of interest" description="Disordered" evidence="5">
    <location>
        <begin position="210"/>
        <end position="307"/>
    </location>
</feature>
<evidence type="ECO:0000256" key="4">
    <source>
        <dbReference type="SAM" id="Coils"/>
    </source>
</evidence>
<sequence>MMDHMLHHGGNVFDKESIMQLEMGSHHSDNDTLMKPFNSEVSIVNMDAEADADGVARDIPLHERSSRSSSSSVLNDENIDTGLKKISEEPTMAETNGYDKESQTYIEIATYAGVDVYECYTKDKPPCLIMRRCADNWLNITQVFKAGSFTKAQRTKILEKEANEIKHEKIQGGYGRFQGTWIPWESTKYLVEKYNINSKVVKRIVEFIPDPNDMPPKRSKVSQIKKLDPNARITSPSAYKKTPKKNSKTPMKKKSVRKSSKKEKTIQPSPLQNIMFQTPQQHQQNQTENQSTEKLSTLPSEQETPMVPVSKVNPGIISQANHPIKYQTTQKPLQFYPYPQAHQFQQMVPGSSNGAPLQVNTNHSSLNPQGSMKMMKQMMQTNGKSVGHSTGSIVSNITSNGSSMEIFSSHDKSSSSSSESPTPVAQLNEKATASPEHYKELILEVLSSEYDSVEPPLPEALYRPPSNFDINFLIDDQGHTSLHWAVAMSNIPLIKVLLVQNADLFRCNNKGFNCLTKSVFYNNCYKTGSFQQIISMLHPCLITPDANDRLPLHYLVELTVNKSKEPHVIEFYMDTILDTLAKEDEKLLRMSLNHQDTLGNTPLHLAALNKNVDLCQKLVYFGASPDILNGENQTISMILSRFTVPNIFQPSLPAQFLQSPPKTAFLSNTPRNSQEDHIEDTSKYEFNDTTMDSIQVSATRTGGHHLPDRTNDILSMDKMKGSLTPAIKLHPPSPPTLLKSKNRISKPPHAEKVQKLQEPAYSAQEHEQTAKTSTTKATSQLRDLTGSLTNIIDNSLANLQYEIQLKEEQINEIEHQLKHTTTKEKSISEANNQKTLASIQHQLKMKNIELDNYMERSQALSLATLVQDEENSFSRTSSAEATSEVEKKEAVRLIVELCYKQFKRRQLIRRIKHARDQLVSDTKISKFRKLIGMSIDNIDSKLNDIEQDLRSMERTQCS</sequence>
<feature type="region of interest" description="Disordered" evidence="5">
    <location>
        <begin position="404"/>
        <end position="433"/>
    </location>
</feature>
<evidence type="ECO:0000256" key="2">
    <source>
        <dbReference type="ARBA" id="ARBA00023043"/>
    </source>
</evidence>
<evidence type="ECO:0000256" key="5">
    <source>
        <dbReference type="SAM" id="MobiDB-lite"/>
    </source>
</evidence>
<keyword evidence="8" id="KW-1185">Reference proteome</keyword>
<feature type="compositionally biased region" description="Polar residues" evidence="5">
    <location>
        <begin position="421"/>
        <end position="431"/>
    </location>
</feature>
<keyword evidence="2 3" id="KW-0040">ANK repeat</keyword>
<feature type="compositionally biased region" description="Polar residues" evidence="5">
    <location>
        <begin position="266"/>
        <end position="276"/>
    </location>
</feature>
<dbReference type="Gene3D" id="3.10.260.10">
    <property type="entry name" value="Transcription regulator HTH, APSES-type DNA-binding domain"/>
    <property type="match status" value="1"/>
</dbReference>
<dbReference type="InterPro" id="IPR051642">
    <property type="entry name" value="SWI6-like"/>
</dbReference>